<gene>
    <name evidence="1" type="ORF">F8153_02240</name>
</gene>
<dbReference type="OrthoDB" id="1680906at2"/>
<dbReference type="InterPro" id="IPR015231">
    <property type="entry name" value="DUF1934"/>
</dbReference>
<reference evidence="1 2" key="1">
    <citation type="submission" date="2019-10" db="EMBL/GenBank/DDBJ databases">
        <title>Alkaliphilus serpentinus sp. nov. and Alkaliphilus pronyensis sp. nov., two novel anaerobic alkaliphilic species isolated from the serpentinized-hosted hydrothermal field of the Prony Bay (New Caledonia).</title>
        <authorList>
            <person name="Postec A."/>
        </authorList>
    </citation>
    <scope>NUCLEOTIDE SEQUENCE [LARGE SCALE GENOMIC DNA]</scope>
    <source>
        <strain evidence="1 2">LacT</strain>
    </source>
</reference>
<protein>
    <submittedName>
        <fullName evidence="1">DUF1934 domain-containing protein</fullName>
    </submittedName>
</protein>
<evidence type="ECO:0000313" key="2">
    <source>
        <dbReference type="Proteomes" id="UP000465601"/>
    </source>
</evidence>
<dbReference type="EMBL" id="WBZB01000008">
    <property type="protein sequence ID" value="KAB3532476.1"/>
    <property type="molecule type" value="Genomic_DNA"/>
</dbReference>
<accession>A0A833HR24</accession>
<evidence type="ECO:0000313" key="1">
    <source>
        <dbReference type="EMBL" id="KAB3532476.1"/>
    </source>
</evidence>
<dbReference type="Proteomes" id="UP000465601">
    <property type="component" value="Unassembled WGS sequence"/>
</dbReference>
<dbReference type="AlphaFoldDB" id="A0A833HR24"/>
<comment type="caution">
    <text evidence="1">The sequence shown here is derived from an EMBL/GenBank/DDBJ whole genome shotgun (WGS) entry which is preliminary data.</text>
</comment>
<organism evidence="1 2">
    <name type="scientific">Alkaliphilus serpentinus</name>
    <dbReference type="NCBI Taxonomy" id="1482731"/>
    <lineage>
        <taxon>Bacteria</taxon>
        <taxon>Bacillati</taxon>
        <taxon>Bacillota</taxon>
        <taxon>Clostridia</taxon>
        <taxon>Peptostreptococcales</taxon>
        <taxon>Natronincolaceae</taxon>
        <taxon>Alkaliphilus</taxon>
    </lineage>
</organism>
<name>A0A833HR24_9FIRM</name>
<keyword evidence="2" id="KW-1185">Reference proteome</keyword>
<dbReference type="InterPro" id="IPR012674">
    <property type="entry name" value="Calycin"/>
</dbReference>
<dbReference type="Pfam" id="PF09148">
    <property type="entry name" value="DUF1934"/>
    <property type="match status" value="1"/>
</dbReference>
<proteinExistence type="predicted"/>
<sequence>MKENILIRITGKQKDKSGEENQIELTTEGTIYDKGDNIYIVYEETEISGMEGTTTTLKIEKDNKGLLKRYGTNVSTMVFEEGKRSNTLYQTMFGDFEMEVFTDKVDISLNRDKKRGKIQIDYDLFITGMVESKNQLNIRF</sequence>
<dbReference type="SUPFAM" id="SSF50814">
    <property type="entry name" value="Lipocalins"/>
    <property type="match status" value="1"/>
</dbReference>
<dbReference type="RefSeq" id="WP_151864726.1">
    <property type="nucleotide sequence ID" value="NZ_WBZB01000008.1"/>
</dbReference>
<dbReference type="Gene3D" id="2.40.128.20">
    <property type="match status" value="1"/>
</dbReference>